<feature type="chain" id="PRO_5020182573" description="DUF2059 domain-containing protein" evidence="1">
    <location>
        <begin position="19"/>
        <end position="145"/>
    </location>
</feature>
<keyword evidence="1" id="KW-0732">Signal</keyword>
<proteinExistence type="predicted"/>
<dbReference type="Proteomes" id="UP000292372">
    <property type="component" value="Unassembled WGS sequence"/>
</dbReference>
<organism evidence="2 3">
    <name type="scientific">Hyunsoonleella pacifica</name>
    <dbReference type="NCBI Taxonomy" id="1080224"/>
    <lineage>
        <taxon>Bacteria</taxon>
        <taxon>Pseudomonadati</taxon>
        <taxon>Bacteroidota</taxon>
        <taxon>Flavobacteriia</taxon>
        <taxon>Flavobacteriales</taxon>
        <taxon>Flavobacteriaceae</taxon>
    </lineage>
</organism>
<feature type="signal peptide" evidence="1">
    <location>
        <begin position="1"/>
        <end position="18"/>
    </location>
</feature>
<name>A0A4Q9FRY2_9FLAO</name>
<evidence type="ECO:0008006" key="4">
    <source>
        <dbReference type="Google" id="ProtNLM"/>
    </source>
</evidence>
<dbReference type="EMBL" id="SIRS01000002">
    <property type="protein sequence ID" value="TBN17887.1"/>
    <property type="molecule type" value="Genomic_DNA"/>
</dbReference>
<evidence type="ECO:0000313" key="2">
    <source>
        <dbReference type="EMBL" id="TBN17887.1"/>
    </source>
</evidence>
<protein>
    <recommendedName>
        <fullName evidence="4">DUF2059 domain-containing protein</fullName>
    </recommendedName>
</protein>
<evidence type="ECO:0000256" key="1">
    <source>
        <dbReference type="SAM" id="SignalP"/>
    </source>
</evidence>
<evidence type="ECO:0000313" key="3">
    <source>
        <dbReference type="Proteomes" id="UP000292372"/>
    </source>
</evidence>
<keyword evidence="3" id="KW-1185">Reference proteome</keyword>
<dbReference type="OrthoDB" id="1143459at2"/>
<sequence>MKVLSALIVFFMILNINAQQNMDKKSVLLNKLFEVTQTEQIAPALVSTILNNFKKNASNIPSWYWEDIKRNIPYKEFNTKVKQLYMNNYSEKEIEELLTLYKPETMNVYKEKSKKIEPQLYLLGNEFGKNVVKIITNKIQTYKPN</sequence>
<reference evidence="2 3" key="1">
    <citation type="journal article" date="2015" name="Int. J. Syst. Evol. Microbiol.">
        <title>Hyunsoonleella pacifica sp. nov., isolated from seawater of South Pacific Gyre.</title>
        <authorList>
            <person name="Gao X."/>
            <person name="Zhang Z."/>
            <person name="Dai X."/>
            <person name="Zhang X.H."/>
        </authorList>
    </citation>
    <scope>NUCLEOTIDE SEQUENCE [LARGE SCALE GENOMIC DNA]</scope>
    <source>
        <strain evidence="2 3">SW033</strain>
    </source>
</reference>
<dbReference type="AlphaFoldDB" id="A0A4Q9FRY2"/>
<comment type="caution">
    <text evidence="2">The sequence shown here is derived from an EMBL/GenBank/DDBJ whole genome shotgun (WGS) entry which is preliminary data.</text>
</comment>
<dbReference type="RefSeq" id="WP_130936177.1">
    <property type="nucleotide sequence ID" value="NZ_BMEE01000001.1"/>
</dbReference>
<accession>A0A4Q9FRY2</accession>
<gene>
    <name evidence="2" type="ORF">EYD46_06150</name>
</gene>